<dbReference type="AlphaFoldDB" id="A0A9P3GPF0"/>
<sequence>MAGSSVHRHPEPHAHPRRRPGLVRVRHTWHGETSHRSHFEDFMREIGVNAEEIHTCCVPRPAVKESTRVRSMSDPTGSTTPHEATVAPQTPTGRGRSVRERGVRRQSLPTLPFARPHSPPGTIAAPRRPSPPSRAASALEYNQHAPKRVPAPPPPKASALTALYTQNHGASYLCTALSADQALRDSMRVTLVRELSRGSAREAHAGDRACWEPLPACPALVPARRVPSPSPPPGAAGAGPGAPARLSRVPSFASLETVSSSEGPATPRGSSPLHSPTTLGPSLSALERQSRLRVPAQCVACKRAGHNFPSCPTCGDSWCSRECRVAAAAGSRHVCAHRKGTPSPPSEAAGAVPLALGAES</sequence>
<feature type="region of interest" description="Disordered" evidence="1">
    <location>
        <begin position="1"/>
        <end position="22"/>
    </location>
</feature>
<feature type="region of interest" description="Disordered" evidence="1">
    <location>
        <begin position="222"/>
        <end position="281"/>
    </location>
</feature>
<keyword evidence="3" id="KW-1185">Reference proteome</keyword>
<proteinExistence type="predicted"/>
<feature type="region of interest" description="Disordered" evidence="1">
    <location>
        <begin position="336"/>
        <end position="360"/>
    </location>
</feature>
<name>A0A9P3GPF0_9APHY</name>
<protein>
    <submittedName>
        <fullName evidence="2">Zinc finger MYND domain-containing protein</fullName>
    </submittedName>
</protein>
<dbReference type="Proteomes" id="UP000703269">
    <property type="component" value="Unassembled WGS sequence"/>
</dbReference>
<feature type="region of interest" description="Disordered" evidence="1">
    <location>
        <begin position="64"/>
        <end position="136"/>
    </location>
</feature>
<gene>
    <name evidence="2" type="ORF">PsYK624_133520</name>
</gene>
<feature type="compositionally biased region" description="Polar residues" evidence="1">
    <location>
        <begin position="69"/>
        <end position="92"/>
    </location>
</feature>
<dbReference type="OrthoDB" id="2526979at2759"/>
<evidence type="ECO:0000256" key="1">
    <source>
        <dbReference type="SAM" id="MobiDB-lite"/>
    </source>
</evidence>
<dbReference type="EMBL" id="BPQB01000068">
    <property type="protein sequence ID" value="GJE97140.1"/>
    <property type="molecule type" value="Genomic_DNA"/>
</dbReference>
<evidence type="ECO:0000313" key="3">
    <source>
        <dbReference type="Proteomes" id="UP000703269"/>
    </source>
</evidence>
<accession>A0A9P3GPF0</accession>
<evidence type="ECO:0000313" key="2">
    <source>
        <dbReference type="EMBL" id="GJE97140.1"/>
    </source>
</evidence>
<reference evidence="2 3" key="1">
    <citation type="submission" date="2021-08" db="EMBL/GenBank/DDBJ databases">
        <title>Draft Genome Sequence of Phanerochaete sordida strain YK-624.</title>
        <authorList>
            <person name="Mori T."/>
            <person name="Dohra H."/>
            <person name="Suzuki T."/>
            <person name="Kawagishi H."/>
            <person name="Hirai H."/>
        </authorList>
    </citation>
    <scope>NUCLEOTIDE SEQUENCE [LARGE SCALE GENOMIC DNA]</scope>
    <source>
        <strain evidence="2 3">YK-624</strain>
    </source>
</reference>
<feature type="compositionally biased region" description="Polar residues" evidence="1">
    <location>
        <begin position="254"/>
        <end position="281"/>
    </location>
</feature>
<organism evidence="2 3">
    <name type="scientific">Phanerochaete sordida</name>
    <dbReference type="NCBI Taxonomy" id="48140"/>
    <lineage>
        <taxon>Eukaryota</taxon>
        <taxon>Fungi</taxon>
        <taxon>Dikarya</taxon>
        <taxon>Basidiomycota</taxon>
        <taxon>Agaricomycotina</taxon>
        <taxon>Agaricomycetes</taxon>
        <taxon>Polyporales</taxon>
        <taxon>Phanerochaetaceae</taxon>
        <taxon>Phanerochaete</taxon>
    </lineage>
</organism>
<comment type="caution">
    <text evidence="2">The sequence shown here is derived from an EMBL/GenBank/DDBJ whole genome shotgun (WGS) entry which is preliminary data.</text>
</comment>